<name>A0A9W8AZR9_9FUNG</name>
<feature type="domain" description="Serine aminopeptidase S33" evidence="1">
    <location>
        <begin position="59"/>
        <end position="295"/>
    </location>
</feature>
<organism evidence="2 3">
    <name type="scientific">Dimargaris verticillata</name>
    <dbReference type="NCBI Taxonomy" id="2761393"/>
    <lineage>
        <taxon>Eukaryota</taxon>
        <taxon>Fungi</taxon>
        <taxon>Fungi incertae sedis</taxon>
        <taxon>Zoopagomycota</taxon>
        <taxon>Kickxellomycotina</taxon>
        <taxon>Dimargaritomycetes</taxon>
        <taxon>Dimargaritales</taxon>
        <taxon>Dimargaritaceae</taxon>
        <taxon>Dimargaris</taxon>
    </lineage>
</organism>
<dbReference type="InterPro" id="IPR051044">
    <property type="entry name" value="MAG_DAG_Lipase"/>
</dbReference>
<dbReference type="Gene3D" id="3.40.50.1820">
    <property type="entry name" value="alpha/beta hydrolase"/>
    <property type="match status" value="1"/>
</dbReference>
<proteinExistence type="predicted"/>
<dbReference type="Proteomes" id="UP001151582">
    <property type="component" value="Unassembled WGS sequence"/>
</dbReference>
<sequence>MLPSGRRYSLTASSSYPESLTLSSGASVSSFEASETEEWITTSDGYQLYTRVYRPVHRDPCAILVLVHGFGEHSDRYAPLCRRFTHVGVQVYTYDQRGYGKTGLRSKRPGHTYGFDTLTNDLSFICSRAYNANIPTVIFGHALGAVVALSYLTSPLHRLPVAGLICQASAMLTNTDLHPPKLAVSLGHLAAKVLKTLTISANVLPEYLTRDKRVVADFISSKYNYEIGSLQCLSDLLRRGSMLLDRKSLQLDCPVLITHGDNDLITPHAGSIQLFEKLPYDMDKELKIYRGCYHERK</sequence>
<dbReference type="OrthoDB" id="10249433at2759"/>
<keyword evidence="3" id="KW-1185">Reference proteome</keyword>
<evidence type="ECO:0000259" key="1">
    <source>
        <dbReference type="Pfam" id="PF12146"/>
    </source>
</evidence>
<dbReference type="Pfam" id="PF12146">
    <property type="entry name" value="Hydrolase_4"/>
    <property type="match status" value="1"/>
</dbReference>
<comment type="caution">
    <text evidence="2">The sequence shown here is derived from an EMBL/GenBank/DDBJ whole genome shotgun (WGS) entry which is preliminary data.</text>
</comment>
<gene>
    <name evidence="2" type="ORF">H4R34_004017</name>
</gene>
<dbReference type="SUPFAM" id="SSF53474">
    <property type="entry name" value="alpha/beta-Hydrolases"/>
    <property type="match status" value="1"/>
</dbReference>
<dbReference type="InterPro" id="IPR029058">
    <property type="entry name" value="AB_hydrolase_fold"/>
</dbReference>
<dbReference type="AlphaFoldDB" id="A0A9W8AZR9"/>
<dbReference type="EMBL" id="JANBQB010000441">
    <property type="protein sequence ID" value="KAJ1976332.1"/>
    <property type="molecule type" value="Genomic_DNA"/>
</dbReference>
<reference evidence="2" key="1">
    <citation type="submission" date="2022-07" db="EMBL/GenBank/DDBJ databases">
        <title>Phylogenomic reconstructions and comparative analyses of Kickxellomycotina fungi.</title>
        <authorList>
            <person name="Reynolds N.K."/>
            <person name="Stajich J.E."/>
            <person name="Barry K."/>
            <person name="Grigoriev I.V."/>
            <person name="Crous P."/>
            <person name="Smith M.E."/>
        </authorList>
    </citation>
    <scope>NUCLEOTIDE SEQUENCE</scope>
    <source>
        <strain evidence="2">RSA 567</strain>
    </source>
</reference>
<protein>
    <recommendedName>
        <fullName evidence="1">Serine aminopeptidase S33 domain-containing protein</fullName>
    </recommendedName>
</protein>
<evidence type="ECO:0000313" key="2">
    <source>
        <dbReference type="EMBL" id="KAJ1976332.1"/>
    </source>
</evidence>
<evidence type="ECO:0000313" key="3">
    <source>
        <dbReference type="Proteomes" id="UP001151582"/>
    </source>
</evidence>
<dbReference type="PANTHER" id="PTHR11614">
    <property type="entry name" value="PHOSPHOLIPASE-RELATED"/>
    <property type="match status" value="1"/>
</dbReference>
<dbReference type="InterPro" id="IPR022742">
    <property type="entry name" value="Hydrolase_4"/>
</dbReference>
<accession>A0A9W8AZR9</accession>